<dbReference type="GeneID" id="43452801"/>
<dbReference type="HOGENOM" id="CLU_1004282_0_0_11"/>
<dbReference type="GO" id="GO:0008757">
    <property type="term" value="F:S-adenosylmethionine-dependent methyltransferase activity"/>
    <property type="evidence" value="ECO:0007669"/>
    <property type="project" value="InterPro"/>
</dbReference>
<dbReference type="CDD" id="cd02440">
    <property type="entry name" value="AdoMet_MTases"/>
    <property type="match status" value="1"/>
</dbReference>
<keyword evidence="2" id="KW-0808">Transferase</keyword>
<evidence type="ECO:0000259" key="1">
    <source>
        <dbReference type="Pfam" id="PF08241"/>
    </source>
</evidence>
<name>V5XIY6_MYCNE</name>
<keyword evidence="2" id="KW-0489">Methyltransferase</keyword>
<sequence length="296" mass="32212">MTVTLLGPARVDPLAPTPAGSWSANGVRVVRGRRPHRGDDPTLCTPRFCAYRIGDLLTVEHDLTPAQLSDELALWLTEELGPSGILHSQADFEAVFTGIIRSTVPGGLAAWVRFYRNSLYALESGAATFSPIHARAAELVVGERLLDLGSCFGFFPLRMRRSGHQVVATDLSAPTMGLLDSVATALERPVQTLVCNAARVPLPDSTADTVTVLHLLEHLDADAGAHVLDEALRLARRRVVIAVPFEDEPQACYGHVRRFDMAVLHALAARHRGLYATVSEHHGGWLVLDRAPGYRR</sequence>
<feature type="domain" description="Methyltransferase type 11" evidence="1">
    <location>
        <begin position="146"/>
        <end position="238"/>
    </location>
</feature>
<evidence type="ECO:0000313" key="3">
    <source>
        <dbReference type="Proteomes" id="UP000018763"/>
    </source>
</evidence>
<accession>V5XIY6</accession>
<protein>
    <submittedName>
        <fullName evidence="2">SAM-dependent methyltransferase</fullName>
    </submittedName>
</protein>
<dbReference type="KEGG" id="mne:D174_25500"/>
<organism evidence="2 3">
    <name type="scientific">Mycolicibacterium neoaurum VKM Ac-1815D</name>
    <dbReference type="NCBI Taxonomy" id="700508"/>
    <lineage>
        <taxon>Bacteria</taxon>
        <taxon>Bacillati</taxon>
        <taxon>Actinomycetota</taxon>
        <taxon>Actinomycetes</taxon>
        <taxon>Mycobacteriales</taxon>
        <taxon>Mycobacteriaceae</taxon>
        <taxon>Mycolicibacterium</taxon>
    </lineage>
</organism>
<keyword evidence="3" id="KW-1185">Reference proteome</keyword>
<dbReference type="SUPFAM" id="SSF53335">
    <property type="entry name" value="S-adenosyl-L-methionine-dependent methyltransferases"/>
    <property type="match status" value="1"/>
</dbReference>
<dbReference type="Pfam" id="PF08241">
    <property type="entry name" value="Methyltransf_11"/>
    <property type="match status" value="1"/>
</dbReference>
<gene>
    <name evidence="2" type="ORF">D174_25500</name>
</gene>
<proteinExistence type="predicted"/>
<dbReference type="EMBL" id="CP006936">
    <property type="protein sequence ID" value="AHC27701.1"/>
    <property type="molecule type" value="Genomic_DNA"/>
</dbReference>
<dbReference type="AlphaFoldDB" id="V5XIY6"/>
<dbReference type="InterPro" id="IPR029063">
    <property type="entry name" value="SAM-dependent_MTases_sf"/>
</dbReference>
<evidence type="ECO:0000313" key="2">
    <source>
        <dbReference type="EMBL" id="AHC27701.1"/>
    </source>
</evidence>
<dbReference type="RefSeq" id="WP_023986393.1">
    <property type="nucleotide sequence ID" value="NC_023036.2"/>
</dbReference>
<dbReference type="eggNOG" id="COG2226">
    <property type="taxonomic scope" value="Bacteria"/>
</dbReference>
<dbReference type="Proteomes" id="UP000018763">
    <property type="component" value="Chromosome"/>
</dbReference>
<dbReference type="Gene3D" id="3.40.50.150">
    <property type="entry name" value="Vaccinia Virus protein VP39"/>
    <property type="match status" value="1"/>
</dbReference>
<dbReference type="NCBIfam" id="NF041255">
    <property type="entry name" value="mycofact_MftM"/>
    <property type="match status" value="1"/>
</dbReference>
<reference evidence="2 3" key="1">
    <citation type="journal article" date="2014" name="Genome Announc.">
        <title>Complete Genome Sequence of Sterol-Transforming Mycobacterium neoaurum Strain VKM Ac-1815D.</title>
        <authorList>
            <person name="Shtratnikova V.Y."/>
            <person name="Bragin E.Y."/>
            <person name="Dovbnya D.V."/>
            <person name="Pekov Y.A."/>
            <person name="Schelkunov M.I."/>
            <person name="Strizhov N."/>
            <person name="Ivashina T.V."/>
            <person name="Ashapkin V.V."/>
            <person name="Donova M.V."/>
        </authorList>
    </citation>
    <scope>NUCLEOTIDE SEQUENCE [LARGE SCALE GENOMIC DNA]</scope>
    <source>
        <strain evidence="2 3">VKM Ac-1815D</strain>
    </source>
</reference>
<dbReference type="InterPro" id="IPR013216">
    <property type="entry name" value="Methyltransf_11"/>
</dbReference>
<dbReference type="GO" id="GO:0032259">
    <property type="term" value="P:methylation"/>
    <property type="evidence" value="ECO:0007669"/>
    <property type="project" value="UniProtKB-KW"/>
</dbReference>